<protein>
    <submittedName>
        <fullName evidence="2">Uncharacterized protein</fullName>
    </submittedName>
</protein>
<reference evidence="2" key="1">
    <citation type="submission" date="2019-04" db="EMBL/GenBank/DDBJ databases">
        <title>Friends and foes A comparative genomics study of 23 Aspergillus species from section Flavi.</title>
        <authorList>
            <consortium name="DOE Joint Genome Institute"/>
            <person name="Kjaerbolling I."/>
            <person name="Vesth T."/>
            <person name="Frisvad J.C."/>
            <person name="Nybo J.L."/>
            <person name="Theobald S."/>
            <person name="Kildgaard S."/>
            <person name="Isbrandt T."/>
            <person name="Kuo A."/>
            <person name="Sato A."/>
            <person name="Lyhne E.K."/>
            <person name="Kogle M.E."/>
            <person name="Wiebenga A."/>
            <person name="Kun R.S."/>
            <person name="Lubbers R.J."/>
            <person name="Makela M.R."/>
            <person name="Barry K."/>
            <person name="Chovatia M."/>
            <person name="Clum A."/>
            <person name="Daum C."/>
            <person name="Haridas S."/>
            <person name="He G."/>
            <person name="LaButti K."/>
            <person name="Lipzen A."/>
            <person name="Mondo S."/>
            <person name="Riley R."/>
            <person name="Salamov A."/>
            <person name="Simmons B.A."/>
            <person name="Magnuson J.K."/>
            <person name="Henrissat B."/>
            <person name="Mortensen U.H."/>
            <person name="Larsen T.O."/>
            <person name="Devries R.P."/>
            <person name="Grigoriev I.V."/>
            <person name="Machida M."/>
            <person name="Baker S.E."/>
            <person name="Andersen M.R."/>
        </authorList>
    </citation>
    <scope>NUCLEOTIDE SEQUENCE</scope>
    <source>
        <strain evidence="2">CBS 117612</strain>
    </source>
</reference>
<gene>
    <name evidence="2" type="ORF">BDV24DRAFT_127497</name>
</gene>
<sequence length="82" mass="8236">MALELQSSVGATPSGVPPGVSAGNGSEAPRPGASPSIPGGMTAGALPVGAIARLTTIPRTREAMKQVATMTDSYLVRETKMQ</sequence>
<accession>A0A5N6YFB6</accession>
<dbReference type="Proteomes" id="UP000325558">
    <property type="component" value="Unassembled WGS sequence"/>
</dbReference>
<proteinExistence type="predicted"/>
<dbReference type="EMBL" id="ML737125">
    <property type="protein sequence ID" value="KAE8344154.1"/>
    <property type="molecule type" value="Genomic_DNA"/>
</dbReference>
<feature type="region of interest" description="Disordered" evidence="1">
    <location>
        <begin position="1"/>
        <end position="44"/>
    </location>
</feature>
<feature type="compositionally biased region" description="Polar residues" evidence="1">
    <location>
        <begin position="1"/>
        <end position="11"/>
    </location>
</feature>
<dbReference type="OrthoDB" id="10392814at2759"/>
<evidence type="ECO:0000256" key="1">
    <source>
        <dbReference type="SAM" id="MobiDB-lite"/>
    </source>
</evidence>
<dbReference type="AlphaFoldDB" id="A0A5N6YFB6"/>
<organism evidence="2">
    <name type="scientific">Aspergillus arachidicola</name>
    <dbReference type="NCBI Taxonomy" id="656916"/>
    <lineage>
        <taxon>Eukaryota</taxon>
        <taxon>Fungi</taxon>
        <taxon>Dikarya</taxon>
        <taxon>Ascomycota</taxon>
        <taxon>Pezizomycotina</taxon>
        <taxon>Eurotiomycetes</taxon>
        <taxon>Eurotiomycetidae</taxon>
        <taxon>Eurotiales</taxon>
        <taxon>Aspergillaceae</taxon>
        <taxon>Aspergillus</taxon>
        <taxon>Aspergillus subgen. Circumdati</taxon>
    </lineage>
</organism>
<name>A0A5N6YFB6_9EURO</name>
<evidence type="ECO:0000313" key="2">
    <source>
        <dbReference type="EMBL" id="KAE8344154.1"/>
    </source>
</evidence>